<dbReference type="RefSeq" id="WP_382314607.1">
    <property type="nucleotide sequence ID" value="NZ_JBHUFD010000005.1"/>
</dbReference>
<dbReference type="Gene3D" id="1.20.120.330">
    <property type="entry name" value="Nucleotidyltransferases domain 2"/>
    <property type="match status" value="1"/>
</dbReference>
<sequence length="336" mass="38243">MALLLPTGLMSFADLSARIAEAEEKGKRSIPAQVFLRHVSALRFQIENDAEAKDLNRILYFQQQKPKSAKCREEELRKVLFNAWSTEYALRLTGNQDSSDFLGFAMHWAIPQAYYSAYLAMHAFFLTIGAVSTSHNGAIKKFAEGIKTRKYPECISFYCEGDYSSLSLYGLPHKSTKEPLARVNPLADAHSQIGMLLKSTREGVAKHAKIERQSSKNAILNRSGKPCQKFTDAQWAQVMKPSEATTLFHFLYRMRLKANYQDIQTFIDAEIDFVEFHACMQAIVGYLNFVHEAYIAKCLGKDEFDKLVYSFTRHPASNPVVIERWETSIKDILVIK</sequence>
<evidence type="ECO:0000313" key="2">
    <source>
        <dbReference type="Proteomes" id="UP001597197"/>
    </source>
</evidence>
<dbReference type="EMBL" id="JBHUFD010000005">
    <property type="protein sequence ID" value="MFD1873590.1"/>
    <property type="molecule type" value="Genomic_DNA"/>
</dbReference>
<gene>
    <name evidence="1" type="ORF">ACFSDX_14180</name>
</gene>
<comment type="caution">
    <text evidence="1">The sequence shown here is derived from an EMBL/GenBank/DDBJ whole genome shotgun (WGS) entry which is preliminary data.</text>
</comment>
<dbReference type="Proteomes" id="UP001597197">
    <property type="component" value="Unassembled WGS sequence"/>
</dbReference>
<proteinExistence type="predicted"/>
<evidence type="ECO:0008006" key="3">
    <source>
        <dbReference type="Google" id="ProtNLM"/>
    </source>
</evidence>
<organism evidence="1 2">
    <name type="scientific">Hymenobacter bucti</name>
    <dbReference type="NCBI Taxonomy" id="1844114"/>
    <lineage>
        <taxon>Bacteria</taxon>
        <taxon>Pseudomonadati</taxon>
        <taxon>Bacteroidota</taxon>
        <taxon>Cytophagia</taxon>
        <taxon>Cytophagales</taxon>
        <taxon>Hymenobacteraceae</taxon>
        <taxon>Hymenobacter</taxon>
    </lineage>
</organism>
<name>A0ABW4QVN3_9BACT</name>
<reference evidence="2" key="1">
    <citation type="journal article" date="2019" name="Int. J. Syst. Evol. Microbiol.">
        <title>The Global Catalogue of Microorganisms (GCM) 10K type strain sequencing project: providing services to taxonomists for standard genome sequencing and annotation.</title>
        <authorList>
            <consortium name="The Broad Institute Genomics Platform"/>
            <consortium name="The Broad Institute Genome Sequencing Center for Infectious Disease"/>
            <person name="Wu L."/>
            <person name="Ma J."/>
        </authorList>
    </citation>
    <scope>NUCLEOTIDE SEQUENCE [LARGE SCALE GENOMIC DNA]</scope>
    <source>
        <strain evidence="2">CGMCC 1.15795</strain>
    </source>
</reference>
<accession>A0ABW4QVN3</accession>
<protein>
    <recommendedName>
        <fullName evidence="3">HEPN domain-containing protein</fullName>
    </recommendedName>
</protein>
<evidence type="ECO:0000313" key="1">
    <source>
        <dbReference type="EMBL" id="MFD1873590.1"/>
    </source>
</evidence>
<keyword evidence="2" id="KW-1185">Reference proteome</keyword>